<dbReference type="SUPFAM" id="SSF54593">
    <property type="entry name" value="Glyoxalase/Bleomycin resistance protein/Dihydroxybiphenyl dioxygenase"/>
    <property type="match status" value="1"/>
</dbReference>
<organism evidence="2 3">
    <name type="scientific">Shewanella denitrificans (strain OS217 / ATCC BAA-1090 / DSM 15013)</name>
    <dbReference type="NCBI Taxonomy" id="318161"/>
    <lineage>
        <taxon>Bacteria</taxon>
        <taxon>Pseudomonadati</taxon>
        <taxon>Pseudomonadota</taxon>
        <taxon>Gammaproteobacteria</taxon>
        <taxon>Alteromonadales</taxon>
        <taxon>Shewanellaceae</taxon>
        <taxon>Shewanella</taxon>
    </lineage>
</organism>
<sequence>MMRLEHVNLVVRDIEETLVFYRAAFPHWQVRGGGKGSWYGEPRDWVHFGDDYNYLTFNDSGVGENRDLKSVVLGLSHFAFVVDDLDAVVRRLVKAGFEIAIDGGNTLHRKNIYFLDPNGFEVEFVQYLSDIPSERNLYD</sequence>
<dbReference type="EMBL" id="CP000302">
    <property type="protein sequence ID" value="ABE55406.1"/>
    <property type="molecule type" value="Genomic_DNA"/>
</dbReference>
<dbReference type="PROSITE" id="PS51819">
    <property type="entry name" value="VOC"/>
    <property type="match status" value="1"/>
</dbReference>
<dbReference type="RefSeq" id="WP_011496561.1">
    <property type="nucleotide sequence ID" value="NC_007954.1"/>
</dbReference>
<keyword evidence="3" id="KW-1185">Reference proteome</keyword>
<keyword evidence="2" id="KW-0560">Oxidoreductase</keyword>
<dbReference type="KEGG" id="sdn:Sden_2124"/>
<dbReference type="CDD" id="cd06587">
    <property type="entry name" value="VOC"/>
    <property type="match status" value="1"/>
</dbReference>
<reference evidence="2 3" key="1">
    <citation type="submission" date="2006-03" db="EMBL/GenBank/DDBJ databases">
        <title>Complete sequence of Shewanella denitrificans OS217.</title>
        <authorList>
            <consortium name="US DOE Joint Genome Institute"/>
            <person name="Copeland A."/>
            <person name="Lucas S."/>
            <person name="Lapidus A."/>
            <person name="Barry K."/>
            <person name="Detter J.C."/>
            <person name="Glavina del Rio T."/>
            <person name="Hammon N."/>
            <person name="Israni S."/>
            <person name="Dalin E."/>
            <person name="Tice H."/>
            <person name="Pitluck S."/>
            <person name="Brettin T."/>
            <person name="Bruce D."/>
            <person name="Han C."/>
            <person name="Tapia R."/>
            <person name="Gilna P."/>
            <person name="Kiss H."/>
            <person name="Schmutz J."/>
            <person name="Larimer F."/>
            <person name="Land M."/>
            <person name="Hauser L."/>
            <person name="Kyrpides N."/>
            <person name="Lykidis A."/>
            <person name="Richardson P."/>
        </authorList>
    </citation>
    <scope>NUCLEOTIDE SEQUENCE [LARGE SCALE GENOMIC DNA]</scope>
    <source>
        <strain evidence="3">OS217 / ATCC BAA-1090 / DSM 15013</strain>
    </source>
</reference>
<evidence type="ECO:0000313" key="3">
    <source>
        <dbReference type="Proteomes" id="UP000001982"/>
    </source>
</evidence>
<evidence type="ECO:0000259" key="1">
    <source>
        <dbReference type="PROSITE" id="PS51819"/>
    </source>
</evidence>
<dbReference type="InterPro" id="IPR029068">
    <property type="entry name" value="Glyas_Bleomycin-R_OHBP_Dase"/>
</dbReference>
<dbReference type="eggNOG" id="COG0346">
    <property type="taxonomic scope" value="Bacteria"/>
</dbReference>
<dbReference type="Pfam" id="PF00903">
    <property type="entry name" value="Glyoxalase"/>
    <property type="match status" value="1"/>
</dbReference>
<feature type="domain" description="VOC" evidence="1">
    <location>
        <begin position="3"/>
        <end position="127"/>
    </location>
</feature>
<gene>
    <name evidence="2" type="ordered locus">Sden_2124</name>
</gene>
<protein>
    <submittedName>
        <fullName evidence="2">Glyoxalase/bleomycin resistance protein/dioxygenase</fullName>
    </submittedName>
</protein>
<dbReference type="HOGENOM" id="CLU_151283_0_0_6"/>
<dbReference type="GO" id="GO:0051213">
    <property type="term" value="F:dioxygenase activity"/>
    <property type="evidence" value="ECO:0007669"/>
    <property type="project" value="UniProtKB-KW"/>
</dbReference>
<dbReference type="InterPro" id="IPR004360">
    <property type="entry name" value="Glyas_Fos-R_dOase_dom"/>
</dbReference>
<dbReference type="Gene3D" id="3.10.180.10">
    <property type="entry name" value="2,3-Dihydroxybiphenyl 1,2-Dioxygenase, domain 1"/>
    <property type="match status" value="1"/>
</dbReference>
<keyword evidence="2" id="KW-0223">Dioxygenase</keyword>
<proteinExistence type="predicted"/>
<dbReference type="InterPro" id="IPR037523">
    <property type="entry name" value="VOC_core"/>
</dbReference>
<dbReference type="OrthoDB" id="9179860at2"/>
<dbReference type="STRING" id="318161.Sden_2124"/>
<dbReference type="AlphaFoldDB" id="Q12MC0"/>
<dbReference type="Proteomes" id="UP000001982">
    <property type="component" value="Chromosome"/>
</dbReference>
<name>Q12MC0_SHEDO</name>
<evidence type="ECO:0000313" key="2">
    <source>
        <dbReference type="EMBL" id="ABE55406.1"/>
    </source>
</evidence>
<accession>Q12MC0</accession>